<dbReference type="InterPro" id="IPR003856">
    <property type="entry name" value="LPS_length_determ_N"/>
</dbReference>
<gene>
    <name evidence="19" type="ORF">JS528_07260</name>
</gene>
<feature type="transmembrane region" description="Helical" evidence="16">
    <location>
        <begin position="62"/>
        <end position="81"/>
    </location>
</feature>
<dbReference type="Pfam" id="PF02706">
    <property type="entry name" value="Wzz"/>
    <property type="match status" value="1"/>
</dbReference>
<proteinExistence type="inferred from homology"/>
<evidence type="ECO:0000256" key="14">
    <source>
        <dbReference type="ARBA" id="ARBA00053015"/>
    </source>
</evidence>
<dbReference type="SUPFAM" id="SSF52540">
    <property type="entry name" value="P-loop containing nucleoside triphosphate hydrolases"/>
    <property type="match status" value="1"/>
</dbReference>
<evidence type="ECO:0000256" key="16">
    <source>
        <dbReference type="SAM" id="Phobius"/>
    </source>
</evidence>
<evidence type="ECO:0000256" key="15">
    <source>
        <dbReference type="SAM" id="MobiDB-lite"/>
    </source>
</evidence>
<keyword evidence="6 19" id="KW-0808">Transferase</keyword>
<evidence type="ECO:0000259" key="17">
    <source>
        <dbReference type="Pfam" id="PF02706"/>
    </source>
</evidence>
<dbReference type="InterPro" id="IPR050445">
    <property type="entry name" value="Bact_polysacc_biosynth/exp"/>
</dbReference>
<organism evidence="19 20">
    <name type="scientific">Bifidobacterium santillanense</name>
    <dbReference type="NCBI Taxonomy" id="2809028"/>
    <lineage>
        <taxon>Bacteria</taxon>
        <taxon>Bacillati</taxon>
        <taxon>Actinomycetota</taxon>
        <taxon>Actinomycetes</taxon>
        <taxon>Bifidobacteriales</taxon>
        <taxon>Bifidobacteriaceae</taxon>
        <taxon>Bifidobacterium</taxon>
    </lineage>
</organism>
<keyword evidence="13" id="KW-0829">Tyrosine-protein kinase</keyword>
<evidence type="ECO:0000313" key="20">
    <source>
        <dbReference type="Proteomes" id="UP000773064"/>
    </source>
</evidence>
<keyword evidence="12 16" id="KW-0472">Membrane</keyword>
<dbReference type="InterPro" id="IPR027417">
    <property type="entry name" value="P-loop_NTPase"/>
</dbReference>
<comment type="catalytic activity">
    <reaction evidence="14">
        <text>L-tyrosyl-[protein] + ATP = O-phospho-L-tyrosyl-[protein] + ADP + H(+)</text>
        <dbReference type="Rhea" id="RHEA:10596"/>
        <dbReference type="Rhea" id="RHEA-COMP:10136"/>
        <dbReference type="Rhea" id="RHEA-COMP:20101"/>
        <dbReference type="ChEBI" id="CHEBI:15378"/>
        <dbReference type="ChEBI" id="CHEBI:30616"/>
        <dbReference type="ChEBI" id="CHEBI:46858"/>
        <dbReference type="ChEBI" id="CHEBI:61978"/>
        <dbReference type="ChEBI" id="CHEBI:456216"/>
    </reaction>
</comment>
<dbReference type="Pfam" id="PF13614">
    <property type="entry name" value="AAA_31"/>
    <property type="match status" value="1"/>
</dbReference>
<feature type="transmembrane region" description="Helical" evidence="16">
    <location>
        <begin position="235"/>
        <end position="254"/>
    </location>
</feature>
<keyword evidence="11 16" id="KW-1133">Transmembrane helix</keyword>
<sequence>MVNIEEEEKPVASDTPEQKEIIATEHRPIVVNTAQPVERDDSASQEQGMTILDLLMAVRKHWLTAVIVFVITVAAVAGYTFTRTKMYTATSQLFASYNNSASASSDAGSNSYSVAGAQNLASTYIGTQLKSYPSLVKTSAVLQPVINQQNDNGLTVSKLAAMVTADNPEDTYMVSVAVVDPDPAKAADLANEVAESLSKVVGSELYSSGEKSIVKLSVVQKAQKPAGPSSPNVKLNLAAGIAAGLVLAIIAAVLRDLLSRRVQDVSDLQTIAQNATIVGIIPKDESLNETKPIVVSKPDGSIAEEFRRIRTNLSFTTSKDGDKGRLIVVTSSMPEEGKTTISCNLAATLAENGAAVLLIDADLRHPSVAKRLGVEGNVGLAHVLSNQATVKDVVQRYWKPNLHVLPAGPRIQNASVLLNSSIMHTLVKQAVQQYDYVIIDTSPMSVANDAAVFGQQGNGVVLVSGKGVTFKRALRGTVTELGELDVPVLGFVFNMADEKRKNGYGSYYYYGSYYNYGEYGYGADDTDGGKGGKKGRKAKPSKGKRAAAK</sequence>
<dbReference type="CDD" id="cd05387">
    <property type="entry name" value="BY-kinase"/>
    <property type="match status" value="1"/>
</dbReference>
<evidence type="ECO:0000256" key="10">
    <source>
        <dbReference type="ARBA" id="ARBA00022840"/>
    </source>
</evidence>
<feature type="compositionally biased region" description="Basic residues" evidence="15">
    <location>
        <begin position="531"/>
        <end position="549"/>
    </location>
</feature>
<feature type="region of interest" description="Disordered" evidence="15">
    <location>
        <begin position="525"/>
        <end position="549"/>
    </location>
</feature>
<evidence type="ECO:0000256" key="9">
    <source>
        <dbReference type="ARBA" id="ARBA00022777"/>
    </source>
</evidence>
<dbReference type="EMBL" id="JAFEJS010000007">
    <property type="protein sequence ID" value="MBT1173151.1"/>
    <property type="molecule type" value="Genomic_DNA"/>
</dbReference>
<dbReference type="Gene3D" id="3.40.50.300">
    <property type="entry name" value="P-loop containing nucleotide triphosphate hydrolases"/>
    <property type="match status" value="1"/>
</dbReference>
<evidence type="ECO:0000313" key="19">
    <source>
        <dbReference type="EMBL" id="MBT1173151.1"/>
    </source>
</evidence>
<evidence type="ECO:0000259" key="18">
    <source>
        <dbReference type="Pfam" id="PF13614"/>
    </source>
</evidence>
<comment type="similarity">
    <text evidence="3">Belongs to the etk/wzc family.</text>
</comment>
<evidence type="ECO:0000256" key="7">
    <source>
        <dbReference type="ARBA" id="ARBA00022692"/>
    </source>
</evidence>
<keyword evidence="7 16" id="KW-0812">Transmembrane</keyword>
<comment type="caution">
    <text evidence="19">The sequence shown here is derived from an EMBL/GenBank/DDBJ whole genome shotgun (WGS) entry which is preliminary data.</text>
</comment>
<dbReference type="InterPro" id="IPR005702">
    <property type="entry name" value="Wzc-like_C"/>
</dbReference>
<dbReference type="PANTHER" id="PTHR32309:SF31">
    <property type="entry name" value="CAPSULAR EXOPOLYSACCHARIDE FAMILY"/>
    <property type="match status" value="1"/>
</dbReference>
<evidence type="ECO:0000256" key="5">
    <source>
        <dbReference type="ARBA" id="ARBA00022519"/>
    </source>
</evidence>
<evidence type="ECO:0000256" key="1">
    <source>
        <dbReference type="ARBA" id="ARBA00004429"/>
    </source>
</evidence>
<keyword evidence="8" id="KW-0547">Nucleotide-binding</keyword>
<accession>A0ABS5UQC4</accession>
<evidence type="ECO:0000256" key="12">
    <source>
        <dbReference type="ARBA" id="ARBA00023136"/>
    </source>
</evidence>
<evidence type="ECO:0000256" key="13">
    <source>
        <dbReference type="ARBA" id="ARBA00023137"/>
    </source>
</evidence>
<dbReference type="InterPro" id="IPR025669">
    <property type="entry name" value="AAA_dom"/>
</dbReference>
<protein>
    <submittedName>
        <fullName evidence="19">Polysaccharide biosynthesis tyrosine autokinase</fullName>
        <ecNumber evidence="19">2.7.10.2</ecNumber>
    </submittedName>
</protein>
<dbReference type="NCBIfam" id="TIGR01007">
    <property type="entry name" value="eps_fam"/>
    <property type="match status" value="1"/>
</dbReference>
<dbReference type="PANTHER" id="PTHR32309">
    <property type="entry name" value="TYROSINE-PROTEIN KINASE"/>
    <property type="match status" value="1"/>
</dbReference>
<keyword evidence="4" id="KW-1003">Cell membrane</keyword>
<evidence type="ECO:0000256" key="3">
    <source>
        <dbReference type="ARBA" id="ARBA00008883"/>
    </source>
</evidence>
<feature type="domain" description="AAA" evidence="18">
    <location>
        <begin position="336"/>
        <end position="444"/>
    </location>
</feature>
<dbReference type="Proteomes" id="UP000773064">
    <property type="component" value="Unassembled WGS sequence"/>
</dbReference>
<keyword evidence="10" id="KW-0067">ATP-binding</keyword>
<keyword evidence="5" id="KW-0997">Cell inner membrane</keyword>
<comment type="subcellular location">
    <subcellularLocation>
        <location evidence="1">Cell inner membrane</location>
        <topology evidence="1">Multi-pass membrane protein</topology>
    </subcellularLocation>
</comment>
<keyword evidence="20" id="KW-1185">Reference proteome</keyword>
<evidence type="ECO:0000256" key="4">
    <source>
        <dbReference type="ARBA" id="ARBA00022475"/>
    </source>
</evidence>
<evidence type="ECO:0000256" key="6">
    <source>
        <dbReference type="ARBA" id="ARBA00022679"/>
    </source>
</evidence>
<evidence type="ECO:0000256" key="11">
    <source>
        <dbReference type="ARBA" id="ARBA00022989"/>
    </source>
</evidence>
<comment type="similarity">
    <text evidence="2">Belongs to the CpsC/CapA family.</text>
</comment>
<name>A0ABS5UQC4_9BIFI</name>
<reference evidence="19 20" key="1">
    <citation type="journal article" date="2021" name="Environ. Microbiol.">
        <title>Genetic insights into the dark matter of the mammalian gut microbiota through targeted genome reconstruction.</title>
        <authorList>
            <person name="Lugli G.A."/>
            <person name="Alessandri G."/>
            <person name="Milani C."/>
            <person name="Viappiani A."/>
            <person name="Fontana F."/>
            <person name="Tarracchini C."/>
            <person name="Mancabelli L."/>
            <person name="Argentini C."/>
            <person name="Ruiz L."/>
            <person name="Margolles A."/>
            <person name="van Sinderen D."/>
            <person name="Turroni F."/>
            <person name="Ventura M."/>
        </authorList>
    </citation>
    <scope>NUCLEOTIDE SEQUENCE [LARGE SCALE GENOMIC DNA]</scope>
    <source>
        <strain evidence="19 20">MA2</strain>
    </source>
</reference>
<dbReference type="EC" id="2.7.10.2" evidence="19"/>
<keyword evidence="9" id="KW-0418">Kinase</keyword>
<evidence type="ECO:0000256" key="2">
    <source>
        <dbReference type="ARBA" id="ARBA00006683"/>
    </source>
</evidence>
<feature type="domain" description="Polysaccharide chain length determinant N-terminal" evidence="17">
    <location>
        <begin position="50"/>
        <end position="147"/>
    </location>
</feature>
<evidence type="ECO:0000256" key="8">
    <source>
        <dbReference type="ARBA" id="ARBA00022741"/>
    </source>
</evidence>
<dbReference type="GO" id="GO:0004715">
    <property type="term" value="F:non-membrane spanning protein tyrosine kinase activity"/>
    <property type="evidence" value="ECO:0007669"/>
    <property type="project" value="UniProtKB-EC"/>
</dbReference>